<dbReference type="Gene3D" id="3.40.720.10">
    <property type="entry name" value="Alkaline Phosphatase, subunit A"/>
    <property type="match status" value="1"/>
</dbReference>
<sequence length="460" mass="51600">MRRRYGILFFAFTAMLCIIVVDSTEAKQPNFVFIIADDCTFRDIGCYGGQAHTPNIDRLATEGMRFTRCFQAAPMCSPTRHNIYTGQYPVKTGAYPNHTQANRGTKSIVHYLKPLGYRVALTGKSHVGPKAVFPFEKPDGAGLVAAADHFFRECQGRDDPFCIFFCSREPHSPWDQGDPSRYDASQLKLPPYFVDTPETREAMTRYLAEITVFDDEVGGILNQLDQHGLRDNTLVIVVSEQGSSMPFAKWTCYDSGLQSAMIARWPGKIQPGTVNDAMIEYVDLVPTYVEAAGGTPAPVLDGKSLLPVFAGKQEHKDHVFGEMTTRGIINGSSTFGIRSVRSKDFKYIWNFTPEIEFRNVAMKSPEFKSWEAKAAAGDADAAEKVRRYRKRPAIELYDIHKDPFEWHNLAGKPEYAAVQAELKAELDAWMKHCGDKGQQTELEADQHTKGGGKKKKRKQK</sequence>
<proteinExistence type="predicted"/>
<dbReference type="CDD" id="cd16027">
    <property type="entry name" value="SGSH"/>
    <property type="match status" value="1"/>
</dbReference>
<dbReference type="InterPro" id="IPR000917">
    <property type="entry name" value="Sulfatase_N"/>
</dbReference>
<comment type="caution">
    <text evidence="3">The sequence shown here is derived from an EMBL/GenBank/DDBJ whole genome shotgun (WGS) entry which is preliminary data.</text>
</comment>
<evidence type="ECO:0000313" key="4">
    <source>
        <dbReference type="Proteomes" id="UP000263642"/>
    </source>
</evidence>
<dbReference type="InterPro" id="IPR052701">
    <property type="entry name" value="GAG_Ulvan_Degrading_Sulfatases"/>
</dbReference>
<protein>
    <submittedName>
        <fullName evidence="3">Sulfatase atsG</fullName>
    </submittedName>
</protein>
<feature type="compositionally biased region" description="Basic residues" evidence="1">
    <location>
        <begin position="450"/>
        <end position="460"/>
    </location>
</feature>
<dbReference type="InterPro" id="IPR017850">
    <property type="entry name" value="Alkaline_phosphatase_core_sf"/>
</dbReference>
<feature type="region of interest" description="Disordered" evidence="1">
    <location>
        <begin position="437"/>
        <end position="460"/>
    </location>
</feature>
<evidence type="ECO:0000256" key="1">
    <source>
        <dbReference type="SAM" id="MobiDB-lite"/>
    </source>
</evidence>
<feature type="domain" description="Sulfatase N-terminal" evidence="2">
    <location>
        <begin position="155"/>
        <end position="293"/>
    </location>
</feature>
<dbReference type="Proteomes" id="UP000263642">
    <property type="component" value="Unassembled WGS sequence"/>
</dbReference>
<feature type="domain" description="Sulfatase N-terminal" evidence="2">
    <location>
        <begin position="29"/>
        <end position="131"/>
    </location>
</feature>
<name>A0A3D3R2N7_9PLAN</name>
<dbReference type="SUPFAM" id="SSF53649">
    <property type="entry name" value="Alkaline phosphatase-like"/>
    <property type="match status" value="1"/>
</dbReference>
<accession>A0A3D3R2N7</accession>
<dbReference type="EMBL" id="DQAY01000024">
    <property type="protein sequence ID" value="HCO22257.1"/>
    <property type="molecule type" value="Genomic_DNA"/>
</dbReference>
<dbReference type="PANTHER" id="PTHR43751">
    <property type="entry name" value="SULFATASE"/>
    <property type="match status" value="1"/>
</dbReference>
<gene>
    <name evidence="3" type="ORF">DIT97_04045</name>
</gene>
<dbReference type="Pfam" id="PF00884">
    <property type="entry name" value="Sulfatase"/>
    <property type="match status" value="2"/>
</dbReference>
<evidence type="ECO:0000313" key="3">
    <source>
        <dbReference type="EMBL" id="HCO22257.1"/>
    </source>
</evidence>
<dbReference type="PANTHER" id="PTHR43751:SF1">
    <property type="entry name" value="SULFATASE ATSG-RELATED"/>
    <property type="match status" value="1"/>
</dbReference>
<reference evidence="3 4" key="1">
    <citation type="journal article" date="2018" name="Nat. Biotechnol.">
        <title>A standardized bacterial taxonomy based on genome phylogeny substantially revises the tree of life.</title>
        <authorList>
            <person name="Parks D.H."/>
            <person name="Chuvochina M."/>
            <person name="Waite D.W."/>
            <person name="Rinke C."/>
            <person name="Skarshewski A."/>
            <person name="Chaumeil P.A."/>
            <person name="Hugenholtz P."/>
        </authorList>
    </citation>
    <scope>NUCLEOTIDE SEQUENCE [LARGE SCALE GENOMIC DNA]</scope>
    <source>
        <strain evidence="3">UBA9375</strain>
    </source>
</reference>
<organism evidence="3 4">
    <name type="scientific">Gimesia maris</name>
    <dbReference type="NCBI Taxonomy" id="122"/>
    <lineage>
        <taxon>Bacteria</taxon>
        <taxon>Pseudomonadati</taxon>
        <taxon>Planctomycetota</taxon>
        <taxon>Planctomycetia</taxon>
        <taxon>Planctomycetales</taxon>
        <taxon>Planctomycetaceae</taxon>
        <taxon>Gimesia</taxon>
    </lineage>
</organism>
<evidence type="ECO:0000259" key="2">
    <source>
        <dbReference type="Pfam" id="PF00884"/>
    </source>
</evidence>
<dbReference type="AlphaFoldDB" id="A0A3D3R2N7"/>